<dbReference type="Pfam" id="PF13531">
    <property type="entry name" value="SBP_bac_11"/>
    <property type="match status" value="1"/>
</dbReference>
<dbReference type="InterPro" id="IPR050682">
    <property type="entry name" value="ModA/WtpA"/>
</dbReference>
<dbReference type="SUPFAM" id="SSF53850">
    <property type="entry name" value="Periplasmic binding protein-like II"/>
    <property type="match status" value="1"/>
</dbReference>
<evidence type="ECO:0000313" key="2">
    <source>
        <dbReference type="EMBL" id="WKW13463.1"/>
    </source>
</evidence>
<dbReference type="CDD" id="cd13540">
    <property type="entry name" value="PBP2_ModA_WtpA"/>
    <property type="match status" value="1"/>
</dbReference>
<dbReference type="AlphaFoldDB" id="A0AA49JX34"/>
<organism evidence="2">
    <name type="scientific">Pseudogemmatithrix spongiicola</name>
    <dbReference type="NCBI Taxonomy" id="3062599"/>
    <lineage>
        <taxon>Bacteria</taxon>
        <taxon>Pseudomonadati</taxon>
        <taxon>Gemmatimonadota</taxon>
        <taxon>Gemmatimonadia</taxon>
        <taxon>Gemmatimonadales</taxon>
        <taxon>Gemmatimonadaceae</taxon>
        <taxon>Pseudogemmatithrix</taxon>
    </lineage>
</organism>
<dbReference type="PANTHER" id="PTHR30632">
    <property type="entry name" value="MOLYBDATE-BINDING PERIPLASMIC PROTEIN"/>
    <property type="match status" value="1"/>
</dbReference>
<keyword evidence="4" id="KW-1185">Reference proteome</keyword>
<accession>A0AA49K2N4</accession>
<accession>A0AA49JX34</accession>
<evidence type="ECO:0000313" key="4">
    <source>
        <dbReference type="Proteomes" id="UP001229955"/>
    </source>
</evidence>
<dbReference type="Proteomes" id="UP001229955">
    <property type="component" value="Chromosome"/>
</dbReference>
<dbReference type="GO" id="GO:0030973">
    <property type="term" value="F:molybdate ion binding"/>
    <property type="evidence" value="ECO:0007669"/>
    <property type="project" value="TreeGrafter"/>
</dbReference>
<dbReference type="RefSeq" id="WP_367886318.1">
    <property type="nucleotide sequence ID" value="NZ_CP130612.1"/>
</dbReference>
<protein>
    <submittedName>
        <fullName evidence="2">Extracellular solute-binding protein</fullName>
    </submittedName>
</protein>
<comment type="similarity">
    <text evidence="1">Belongs to the bacterial solute-binding protein 1 family. WtpA subfamily.</text>
</comment>
<dbReference type="EMBL" id="CP130613">
    <property type="protein sequence ID" value="WKW16370.1"/>
    <property type="molecule type" value="Genomic_DNA"/>
</dbReference>
<dbReference type="KEGG" id="pspc:Strain318_002784"/>
<sequence length="319" mass="34569">MPVLLLVVLALVGCGGSRTPERTLTVFNAGSLARPMRAVLDTFARREGVAVAQEIAGSLESARKLTELGKIPDVIALADADVFPQYLVPTHVASYTLFARNRMVVAYTERSRYAQEMQTSTWSDILTRPDVEVGRSDPELDPNGYRTLMVWQLVERSRGVPGLAARLEARAVARNVRPKEADLVGLLEAGELDYIWSYESMAKAIGFRYVLLGDSVDLSVPELADVYRAASVSVRGAVSGSRVTFTGAPIVYAFAVPREAPQPALAQRFADFLVSTEGKAILRREGLEVMDLPEVVTGTQRSGMLAAAPRAGLRSSGSR</sequence>
<gene>
    <name evidence="2" type="ORF">Strain138_002784</name>
    <name evidence="3" type="ORF">Strain318_002784</name>
</gene>
<proteinExistence type="inferred from homology"/>
<dbReference type="EMBL" id="CP130612">
    <property type="protein sequence ID" value="WKW13463.1"/>
    <property type="molecule type" value="Genomic_DNA"/>
</dbReference>
<reference evidence="2" key="1">
    <citation type="submission" date="2023-07" db="EMBL/GenBank/DDBJ databases">
        <authorList>
            <person name="Haufschild T."/>
            <person name="Kallscheuer N."/>
            <person name="Hammer J."/>
            <person name="Kohn T."/>
            <person name="Kabuu M."/>
            <person name="Jogler M."/>
            <person name="Wohfarth N."/>
            <person name="Heuer A."/>
            <person name="Rohde M."/>
            <person name="van Teeseling M.C.F."/>
            <person name="Jogler C."/>
        </authorList>
    </citation>
    <scope>NUCLEOTIDE SEQUENCE</scope>
    <source>
        <strain evidence="2">Strain 138</strain>
        <strain evidence="3">Strain 318</strain>
    </source>
</reference>
<dbReference type="PANTHER" id="PTHR30632:SF16">
    <property type="entry name" value="MOLYBDATE_TUNGSTATE-BINDING PROTEIN WTPA"/>
    <property type="match status" value="1"/>
</dbReference>
<dbReference type="GO" id="GO:0015689">
    <property type="term" value="P:molybdate ion transport"/>
    <property type="evidence" value="ECO:0007669"/>
    <property type="project" value="TreeGrafter"/>
</dbReference>
<evidence type="ECO:0000313" key="3">
    <source>
        <dbReference type="EMBL" id="WKW16370.1"/>
    </source>
</evidence>
<dbReference type="Gene3D" id="3.40.190.10">
    <property type="entry name" value="Periplasmic binding protein-like II"/>
    <property type="match status" value="2"/>
</dbReference>
<evidence type="ECO:0000256" key="1">
    <source>
        <dbReference type="ARBA" id="ARBA00009438"/>
    </source>
</evidence>
<name>A0AA49JX34_9BACT</name>